<dbReference type="AlphaFoldDB" id="A0A1S3GMN3"/>
<dbReference type="SMART" id="SM00326">
    <property type="entry name" value="SH3"/>
    <property type="match status" value="1"/>
</dbReference>
<evidence type="ECO:0000259" key="4">
    <source>
        <dbReference type="PROSITE" id="PS50002"/>
    </source>
</evidence>
<feature type="compositionally biased region" description="Low complexity" evidence="3">
    <location>
        <begin position="158"/>
        <end position="175"/>
    </location>
</feature>
<dbReference type="CTD" id="79729"/>
<dbReference type="OrthoDB" id="9632165at2759"/>
<protein>
    <submittedName>
        <fullName evidence="6">SH3 domain-containing protein 21</fullName>
    </submittedName>
</protein>
<dbReference type="Pfam" id="PF07653">
    <property type="entry name" value="SH3_2"/>
    <property type="match status" value="1"/>
</dbReference>
<organism evidence="5 6">
    <name type="scientific">Dipodomys ordii</name>
    <name type="common">Ord's kangaroo rat</name>
    <dbReference type="NCBI Taxonomy" id="10020"/>
    <lineage>
        <taxon>Eukaryota</taxon>
        <taxon>Metazoa</taxon>
        <taxon>Chordata</taxon>
        <taxon>Craniata</taxon>
        <taxon>Vertebrata</taxon>
        <taxon>Euteleostomi</taxon>
        <taxon>Mammalia</taxon>
        <taxon>Eutheria</taxon>
        <taxon>Euarchontoglires</taxon>
        <taxon>Glires</taxon>
        <taxon>Rodentia</taxon>
        <taxon>Castorimorpha</taxon>
        <taxon>Heteromyidae</taxon>
        <taxon>Dipodomyinae</taxon>
        <taxon>Dipodomys</taxon>
    </lineage>
</organism>
<dbReference type="CDD" id="cd12142">
    <property type="entry name" value="SH3_D21-like"/>
    <property type="match status" value="1"/>
</dbReference>
<evidence type="ECO:0000256" key="2">
    <source>
        <dbReference type="PROSITE-ProRule" id="PRU00192"/>
    </source>
</evidence>
<accession>A0A1S3GMN3</accession>
<gene>
    <name evidence="6" type="primary">Sh3d21</name>
</gene>
<dbReference type="InterPro" id="IPR001452">
    <property type="entry name" value="SH3_domain"/>
</dbReference>
<dbReference type="InParanoid" id="A0A1S3GMN3"/>
<feature type="domain" description="SH3" evidence="4">
    <location>
        <begin position="1"/>
        <end position="31"/>
    </location>
</feature>
<sequence length="518" mass="57714">MIKEIEDGWWLGKKNGQLGAFPSNFVELLDSGPPSLGNLDMPSISPDPQRHSKLSSLTYDSPPDYLQTAFCPETCRVLFDYEPEAPDELALRRGDLVKVLRKTTEDKGWWEGECQGRRGVFPDNFVLPPPPIKRLVPRKGLPRESALVKEPKKMTPRPSLSTTKKLTATTSLPSKAKMPWIPNGDGQKRSSRDSGANGNFLSGGPGQPGKKRSRTPAPGQHPTSSQEEEQRRLAKSSSRNKTPTGDKITTAEKTPPLHEVSSLKKTTRSLHRASSVQIVSSMDKTPALETPSKDEALDPKVPWEDKALTPEKPLTPEQVLSEDIAPRDTQIHHFSPEESPQRATSGEPPRNHPGIEGCLCRRKQGDSSPLQSKLEPSQGEATTFLHANDDTTPKLEASPKEPLREVTPEEQMPPKERSSTPQTPQTTKQTQDAQETPALHSRGKNDQTDGVALKEEVESLRSAFELLQQQLEKQMTDVWEELNREREKRLWLEAQMLRKSEKSPPPSFKHAQTQTQTP</sequence>
<dbReference type="KEGG" id="dord:105999125"/>
<dbReference type="InterPro" id="IPR036028">
    <property type="entry name" value="SH3-like_dom_sf"/>
</dbReference>
<evidence type="ECO:0000313" key="6">
    <source>
        <dbReference type="RefSeq" id="XP_012889509.1"/>
    </source>
</evidence>
<dbReference type="Gene3D" id="2.30.30.40">
    <property type="entry name" value="SH3 Domains"/>
    <property type="match status" value="2"/>
</dbReference>
<name>A0A1S3GMN3_DIPOR</name>
<feature type="compositionally biased region" description="Polar residues" evidence="3">
    <location>
        <begin position="366"/>
        <end position="381"/>
    </location>
</feature>
<dbReference type="GO" id="GO:0016477">
    <property type="term" value="P:cell migration"/>
    <property type="evidence" value="ECO:0007669"/>
    <property type="project" value="TreeGrafter"/>
</dbReference>
<evidence type="ECO:0000256" key="3">
    <source>
        <dbReference type="SAM" id="MobiDB-lite"/>
    </source>
</evidence>
<feature type="compositionally biased region" description="Basic and acidic residues" evidence="3">
    <location>
        <begin position="387"/>
        <end position="418"/>
    </location>
</feature>
<dbReference type="SUPFAM" id="SSF50044">
    <property type="entry name" value="SH3-domain"/>
    <property type="match status" value="2"/>
</dbReference>
<dbReference type="Proteomes" id="UP000081671">
    <property type="component" value="Unplaced"/>
</dbReference>
<dbReference type="InterPro" id="IPR050384">
    <property type="entry name" value="Endophilin_SH3RF"/>
</dbReference>
<dbReference type="GO" id="GO:0007015">
    <property type="term" value="P:actin filament organization"/>
    <property type="evidence" value="ECO:0007669"/>
    <property type="project" value="TreeGrafter"/>
</dbReference>
<dbReference type="FunCoup" id="A0A1S3GMN3">
    <property type="interactions" value="157"/>
</dbReference>
<keyword evidence="5" id="KW-1185">Reference proteome</keyword>
<dbReference type="PANTHER" id="PTHR14167:SF28">
    <property type="entry name" value="SH3 DOMAIN-CONTAINING PROTEIN 21"/>
    <property type="match status" value="1"/>
</dbReference>
<feature type="region of interest" description="Disordered" evidence="3">
    <location>
        <begin position="496"/>
        <end position="518"/>
    </location>
</feature>
<keyword evidence="1 2" id="KW-0728">SH3 domain</keyword>
<evidence type="ECO:0000313" key="5">
    <source>
        <dbReference type="Proteomes" id="UP000081671"/>
    </source>
</evidence>
<feature type="compositionally biased region" description="Basic and acidic residues" evidence="3">
    <location>
        <begin position="291"/>
        <end position="309"/>
    </location>
</feature>
<feature type="compositionally biased region" description="Basic and acidic residues" evidence="3">
    <location>
        <begin position="324"/>
        <end position="340"/>
    </location>
</feature>
<feature type="compositionally biased region" description="Basic and acidic residues" evidence="3">
    <location>
        <begin position="443"/>
        <end position="454"/>
    </location>
</feature>
<dbReference type="PROSITE" id="PS50002">
    <property type="entry name" value="SH3"/>
    <property type="match status" value="2"/>
</dbReference>
<dbReference type="PRINTS" id="PR00452">
    <property type="entry name" value="SH3DOMAIN"/>
</dbReference>
<reference evidence="6" key="1">
    <citation type="submission" date="2025-08" db="UniProtKB">
        <authorList>
            <consortium name="RefSeq"/>
        </authorList>
    </citation>
    <scope>IDENTIFICATION</scope>
    <source>
        <tissue evidence="6">Kidney</tissue>
    </source>
</reference>
<dbReference type="RefSeq" id="XP_012889509.1">
    <property type="nucleotide sequence ID" value="XM_013034055.1"/>
</dbReference>
<evidence type="ECO:0000256" key="1">
    <source>
        <dbReference type="ARBA" id="ARBA00022443"/>
    </source>
</evidence>
<dbReference type="InterPro" id="IPR035468">
    <property type="entry name" value="SH3D21_SH3"/>
</dbReference>
<feature type="compositionally biased region" description="Low complexity" evidence="3">
    <location>
        <begin position="420"/>
        <end position="431"/>
    </location>
</feature>
<feature type="region of interest" description="Disordered" evidence="3">
    <location>
        <begin position="132"/>
        <end position="454"/>
    </location>
</feature>
<proteinExistence type="predicted"/>
<feature type="compositionally biased region" description="Polar residues" evidence="3">
    <location>
        <begin position="272"/>
        <end position="283"/>
    </location>
</feature>
<feature type="domain" description="SH3" evidence="4">
    <location>
        <begin position="70"/>
        <end position="131"/>
    </location>
</feature>
<dbReference type="PANTHER" id="PTHR14167">
    <property type="entry name" value="SH3 DOMAIN-CONTAINING"/>
    <property type="match status" value="1"/>
</dbReference>
<dbReference type="GeneID" id="105999125"/>